<proteinExistence type="predicted"/>
<gene>
    <name evidence="2" type="ORF">IPF_8578</name>
</gene>
<protein>
    <submittedName>
        <fullName evidence="2">Similar to tr|Q4BYG3|Q4BYG3_CROWT Hypothetical protein</fullName>
    </submittedName>
</protein>
<keyword evidence="1" id="KW-1133">Transmembrane helix</keyword>
<keyword evidence="1" id="KW-0812">Transmembrane</keyword>
<feature type="transmembrane region" description="Helical" evidence="1">
    <location>
        <begin position="12"/>
        <end position="41"/>
    </location>
</feature>
<evidence type="ECO:0000313" key="2">
    <source>
        <dbReference type="EMBL" id="CAO88844.1"/>
    </source>
</evidence>
<organism evidence="2">
    <name type="scientific">Microcystis aeruginosa (strain PCC 7806)</name>
    <dbReference type="NCBI Taxonomy" id="267872"/>
    <lineage>
        <taxon>Bacteria</taxon>
        <taxon>Bacillati</taxon>
        <taxon>Cyanobacteriota</taxon>
        <taxon>Cyanophyceae</taxon>
        <taxon>Oscillatoriophycideae</taxon>
        <taxon>Chroococcales</taxon>
        <taxon>Microcystaceae</taxon>
        <taxon>Microcystis</taxon>
    </lineage>
</organism>
<dbReference type="AlphaFoldDB" id="A8YAE0"/>
<sequence>MVTTKLPETSGTVLAIIFLVVNLSQLLRQFFWAFFVFLAFLRTNELR</sequence>
<keyword evidence="1" id="KW-0472">Membrane</keyword>
<evidence type="ECO:0000256" key="1">
    <source>
        <dbReference type="SAM" id="Phobius"/>
    </source>
</evidence>
<reference evidence="2" key="1">
    <citation type="submission" date="2007-08" db="EMBL/GenBank/DDBJ databases">
        <authorList>
            <person name="Frangeul L."/>
        </authorList>
    </citation>
    <scope>NUCLEOTIDE SEQUENCE</scope>
    <source>
        <strain evidence="2">PCC 7806</strain>
    </source>
</reference>
<dbReference type="EMBL" id="AM778880">
    <property type="protein sequence ID" value="CAO88844.1"/>
    <property type="molecule type" value="Genomic_DNA"/>
</dbReference>
<accession>A8YAE0</accession>
<name>A8YAE0_MICA7</name>